<dbReference type="PRINTS" id="PR00050">
    <property type="entry name" value="COLDSHOCK"/>
</dbReference>
<dbReference type="InterPro" id="IPR012340">
    <property type="entry name" value="NA-bd_OB-fold"/>
</dbReference>
<dbReference type="SMART" id="SM00357">
    <property type="entry name" value="CSP"/>
    <property type="match status" value="1"/>
</dbReference>
<dbReference type="GO" id="GO:0003676">
    <property type="term" value="F:nucleic acid binding"/>
    <property type="evidence" value="ECO:0007669"/>
    <property type="project" value="InterPro"/>
</dbReference>
<dbReference type="Gene3D" id="2.40.50.140">
    <property type="entry name" value="Nucleic acid-binding proteins"/>
    <property type="match status" value="1"/>
</dbReference>
<evidence type="ECO:0000313" key="6">
    <source>
        <dbReference type="Proteomes" id="UP000008315"/>
    </source>
</evidence>
<keyword evidence="2" id="KW-0963">Cytoplasm</keyword>
<dbReference type="InterPro" id="IPR012156">
    <property type="entry name" value="Cold_shock_CspA"/>
</dbReference>
<dbReference type="Proteomes" id="UP000008315">
    <property type="component" value="Chromosome"/>
</dbReference>
<dbReference type="InterPro" id="IPR019844">
    <property type="entry name" value="CSD_CS"/>
</dbReference>
<dbReference type="PROSITE" id="PS00352">
    <property type="entry name" value="CSD_1"/>
    <property type="match status" value="1"/>
</dbReference>
<dbReference type="SUPFAM" id="SSF50249">
    <property type="entry name" value="Nucleic acid-binding proteins"/>
    <property type="match status" value="1"/>
</dbReference>
<protein>
    <submittedName>
        <fullName evidence="5">Cold shock-like protein CspD (CSP-D)</fullName>
    </submittedName>
</protein>
<dbReference type="PATRIC" id="fig|271065.3.peg.3281"/>
<dbReference type="GO" id="GO:0005829">
    <property type="term" value="C:cytosol"/>
    <property type="evidence" value="ECO:0007669"/>
    <property type="project" value="UniProtKB-ARBA"/>
</dbReference>
<organism evidence="5 6">
    <name type="scientific">Methylotuvimicrobium alcaliphilum (strain DSM 19304 / NCIMB 14124 / VKM B-2133 / 20Z)</name>
    <name type="common">Methylomicrobium alcaliphilum</name>
    <dbReference type="NCBI Taxonomy" id="1091494"/>
    <lineage>
        <taxon>Bacteria</taxon>
        <taxon>Pseudomonadati</taxon>
        <taxon>Pseudomonadota</taxon>
        <taxon>Gammaproteobacteria</taxon>
        <taxon>Methylococcales</taxon>
        <taxon>Methylococcaceae</taxon>
        <taxon>Methylotuvimicrobium</taxon>
    </lineage>
</organism>
<keyword evidence="6" id="KW-1185">Reference proteome</keyword>
<accession>G4T3P6</accession>
<evidence type="ECO:0000259" key="4">
    <source>
        <dbReference type="PROSITE" id="PS51857"/>
    </source>
</evidence>
<dbReference type="Pfam" id="PF00313">
    <property type="entry name" value="CSD"/>
    <property type="match status" value="1"/>
</dbReference>
<name>G4T3P6_META2</name>
<dbReference type="PANTHER" id="PTHR11544">
    <property type="entry name" value="COLD SHOCK DOMAIN CONTAINING PROTEINS"/>
    <property type="match status" value="1"/>
</dbReference>
<dbReference type="EMBL" id="FO082060">
    <property type="protein sequence ID" value="CCE24852.1"/>
    <property type="molecule type" value="Genomic_DNA"/>
</dbReference>
<proteinExistence type="predicted"/>
<gene>
    <name evidence="5" type="primary">cspD</name>
    <name evidence="5" type="ordered locus">MEALZ_3187</name>
</gene>
<reference evidence="6" key="1">
    <citation type="journal article" date="2012" name="J. Bacteriol.">
        <title>Genome sequence of the haloalkaliphilic methanotrophic bacterium Methylomicrobium alcaliphilum 20Z.</title>
        <authorList>
            <person name="Vuilleumier S."/>
            <person name="Khmelenina V.N."/>
            <person name="Bringel F."/>
            <person name="Reshetnikov A.S."/>
            <person name="Lajus A."/>
            <person name="Mangenot S."/>
            <person name="Rouy Z."/>
            <person name="Op den Camp H.J."/>
            <person name="Jetten M.S."/>
            <person name="Dispirito A.A."/>
            <person name="Dunfield P."/>
            <person name="Klotz M.G."/>
            <person name="Semrau J.D."/>
            <person name="Stein L.Y."/>
            <person name="Barbe V."/>
            <person name="Medigue C."/>
            <person name="Trotsenko Y.A."/>
            <person name="Kalyuzhnaya M.G."/>
        </authorList>
    </citation>
    <scope>NUCLEOTIDE SEQUENCE [LARGE SCALE GENOMIC DNA]</scope>
    <source>
        <strain evidence="6">DSM 19304 / NCIMB 14124 / VKM B-2133 / 20Z</strain>
    </source>
</reference>
<dbReference type="CDD" id="cd04458">
    <property type="entry name" value="CSP_CDS"/>
    <property type="match status" value="1"/>
</dbReference>
<dbReference type="PROSITE" id="PS51857">
    <property type="entry name" value="CSD_2"/>
    <property type="match status" value="1"/>
</dbReference>
<dbReference type="PIRSF" id="PIRSF002599">
    <property type="entry name" value="Cold_shock_A"/>
    <property type="match status" value="1"/>
</dbReference>
<evidence type="ECO:0000256" key="3">
    <source>
        <dbReference type="RuleBase" id="RU000408"/>
    </source>
</evidence>
<sequence>MNTAAMTTGTVKWFNSDKGFGFIEQQQGPDVFVHFRNILSGTSSYKSLDEGQHVQFKITRGPKGPQAEEVTVI</sequence>
<dbReference type="InterPro" id="IPR011129">
    <property type="entry name" value="CSD"/>
</dbReference>
<dbReference type="HOGENOM" id="CLU_117621_6_1_6"/>
<comment type="subcellular location">
    <subcellularLocation>
        <location evidence="1 3">Cytoplasm</location>
    </subcellularLocation>
</comment>
<dbReference type="KEGG" id="mah:MEALZ_3187"/>
<evidence type="ECO:0000313" key="5">
    <source>
        <dbReference type="EMBL" id="CCE24852.1"/>
    </source>
</evidence>
<feature type="domain" description="CSD" evidence="4">
    <location>
        <begin position="6"/>
        <end position="72"/>
    </location>
</feature>
<dbReference type="InterPro" id="IPR002059">
    <property type="entry name" value="CSP_DNA-bd"/>
</dbReference>
<dbReference type="InterPro" id="IPR050181">
    <property type="entry name" value="Cold_shock_domain"/>
</dbReference>
<dbReference type="STRING" id="1091494.MEALZ_3187"/>
<evidence type="ECO:0000256" key="2">
    <source>
        <dbReference type="ARBA" id="ARBA00022490"/>
    </source>
</evidence>
<dbReference type="AlphaFoldDB" id="G4T3P6"/>
<evidence type="ECO:0000256" key="1">
    <source>
        <dbReference type="ARBA" id="ARBA00004496"/>
    </source>
</evidence>